<accession>A0A381DJ50</accession>
<keyword evidence="1" id="KW-0963">Cytoplasm</keyword>
<dbReference type="EC" id="3.1.11.6" evidence="1"/>
<comment type="catalytic activity">
    <reaction evidence="1 2">
        <text>Exonucleolytic cleavage in either 5'- to 3'- or 3'- to 5'-direction to yield nucleoside 5'-phosphates.</text>
        <dbReference type="EC" id="3.1.11.6"/>
    </reaction>
</comment>
<reference evidence="5 6" key="1">
    <citation type="submission" date="2018-06" db="EMBL/GenBank/DDBJ databases">
        <authorList>
            <consortium name="Pathogen Informatics"/>
            <person name="Doyle S."/>
        </authorList>
    </citation>
    <scope>NUCLEOTIDE SEQUENCE [LARGE SCALE GENOMIC DNA]</scope>
    <source>
        <strain evidence="5 6">NCTC12475</strain>
    </source>
</reference>
<protein>
    <recommendedName>
        <fullName evidence="1">Exodeoxyribonuclease 7 large subunit</fullName>
        <ecNumber evidence="1">3.1.11.6</ecNumber>
    </recommendedName>
    <alternativeName>
        <fullName evidence="1">Exodeoxyribonuclease VII large subunit</fullName>
        <shortName evidence="1">Exonuclease VII large subunit</shortName>
    </alternativeName>
</protein>
<feature type="domain" description="OB-fold nucleic acid binding" evidence="4">
    <location>
        <begin position="2"/>
        <end position="95"/>
    </location>
</feature>
<dbReference type="GO" id="GO:0008855">
    <property type="term" value="F:exodeoxyribonuclease VII activity"/>
    <property type="evidence" value="ECO:0007669"/>
    <property type="project" value="UniProtKB-UniRule"/>
</dbReference>
<proteinExistence type="inferred from homology"/>
<dbReference type="Pfam" id="PF02601">
    <property type="entry name" value="Exonuc_VII_L"/>
    <property type="match status" value="1"/>
</dbReference>
<evidence type="ECO:0000259" key="4">
    <source>
        <dbReference type="Pfam" id="PF13742"/>
    </source>
</evidence>
<dbReference type="CDD" id="cd04489">
    <property type="entry name" value="ExoVII_LU_OBF"/>
    <property type="match status" value="1"/>
</dbReference>
<dbReference type="GO" id="GO:0006308">
    <property type="term" value="P:DNA catabolic process"/>
    <property type="evidence" value="ECO:0007669"/>
    <property type="project" value="UniProtKB-UniRule"/>
</dbReference>
<evidence type="ECO:0000256" key="1">
    <source>
        <dbReference type="HAMAP-Rule" id="MF_00378"/>
    </source>
</evidence>
<dbReference type="NCBIfam" id="TIGR00237">
    <property type="entry name" value="xseA"/>
    <property type="match status" value="1"/>
</dbReference>
<comment type="subunit">
    <text evidence="1">Heterooligomer composed of large and small subunits.</text>
</comment>
<keyword evidence="1 2" id="KW-0378">Hydrolase</keyword>
<dbReference type="HAMAP" id="MF_00378">
    <property type="entry name" value="Exonuc_7_L"/>
    <property type="match status" value="1"/>
</dbReference>
<evidence type="ECO:0000259" key="3">
    <source>
        <dbReference type="Pfam" id="PF02601"/>
    </source>
</evidence>
<comment type="subcellular location">
    <subcellularLocation>
        <location evidence="1 2">Cytoplasm</location>
    </subcellularLocation>
</comment>
<keyword evidence="6" id="KW-1185">Reference proteome</keyword>
<comment type="similarity">
    <text evidence="1 2">Belongs to the XseA family.</text>
</comment>
<gene>
    <name evidence="1 5" type="primary">xseA</name>
    <name evidence="5" type="ORF">NCTC12475_00754</name>
</gene>
<dbReference type="OrthoDB" id="9802795at2"/>
<dbReference type="Pfam" id="PF13742">
    <property type="entry name" value="tRNA_anti_2"/>
    <property type="match status" value="1"/>
</dbReference>
<dbReference type="GeneID" id="93091187"/>
<evidence type="ECO:0000313" key="5">
    <source>
        <dbReference type="EMBL" id="SUX10557.1"/>
    </source>
</evidence>
<organism evidence="5 6">
    <name type="scientific">Campylobacter sputorum subsp. sputorum</name>
    <dbReference type="NCBI Taxonomy" id="32024"/>
    <lineage>
        <taxon>Bacteria</taxon>
        <taxon>Pseudomonadati</taxon>
        <taxon>Campylobacterota</taxon>
        <taxon>Epsilonproteobacteria</taxon>
        <taxon>Campylobacterales</taxon>
        <taxon>Campylobacteraceae</taxon>
        <taxon>Campylobacter</taxon>
    </lineage>
</organism>
<dbReference type="STRING" id="32024.GCA_000788295_01174"/>
<evidence type="ECO:0000313" key="6">
    <source>
        <dbReference type="Proteomes" id="UP000254920"/>
    </source>
</evidence>
<dbReference type="InterPro" id="IPR020579">
    <property type="entry name" value="Exonuc_VII_lsu_C"/>
</dbReference>
<dbReference type="InterPro" id="IPR003753">
    <property type="entry name" value="Exonuc_VII_L"/>
</dbReference>
<evidence type="ECO:0000256" key="2">
    <source>
        <dbReference type="RuleBase" id="RU004355"/>
    </source>
</evidence>
<dbReference type="Proteomes" id="UP000254920">
    <property type="component" value="Unassembled WGS sequence"/>
</dbReference>
<feature type="domain" description="Exonuclease VII large subunit C-terminal" evidence="3">
    <location>
        <begin position="118"/>
        <end position="352"/>
    </location>
</feature>
<keyword evidence="1 2" id="KW-0269">Exonuclease</keyword>
<dbReference type="GO" id="GO:0005737">
    <property type="term" value="C:cytoplasm"/>
    <property type="evidence" value="ECO:0007669"/>
    <property type="project" value="UniProtKB-SubCell"/>
</dbReference>
<dbReference type="PANTHER" id="PTHR30008:SF0">
    <property type="entry name" value="EXODEOXYRIBONUCLEASE 7 LARGE SUBUNIT"/>
    <property type="match status" value="1"/>
</dbReference>
<sequence length="388" mass="43987">MLSVSELNEQAKSLLETNFSSIEVEGEISRLTRHSSGHWYFTLKDEKASISATMFKFDNVKVKFTPIEGIKIVASGKITLFSPSGTYQINLKSMRPSGEGELELAFKQLKDKLEKEGLFDISHKKPLPKYPKKIAIITSKTSAALQDMLKIAKSRWQFVKISVFDSLTQGENAPNDLIKALMKADSIGYDTLIIARGGGSREDLWCFNDEGLARCIYALKTPIISAIGHEIDFSISDFVSDHRSPTPSAAMMDLLPSIDEIMQLLDKKEDVLENLINYKLQNAISLLNLKKSLFLNSNLKQKLSIYNQNLEHIKFKLKNFINMNISNSLNKIENLQNIFKEKENFFAKTKNLVEIRKNGELMSLEELKKDDIITIYSQNFSKDAKIIN</sequence>
<dbReference type="RefSeq" id="WP_089182950.1">
    <property type="nucleotide sequence ID" value="NZ_CP043427.1"/>
</dbReference>
<dbReference type="PANTHER" id="PTHR30008">
    <property type="entry name" value="EXODEOXYRIBONUCLEASE 7 LARGE SUBUNIT"/>
    <property type="match status" value="1"/>
</dbReference>
<dbReference type="GO" id="GO:0003676">
    <property type="term" value="F:nucleic acid binding"/>
    <property type="evidence" value="ECO:0007669"/>
    <property type="project" value="InterPro"/>
</dbReference>
<dbReference type="GO" id="GO:0009318">
    <property type="term" value="C:exodeoxyribonuclease VII complex"/>
    <property type="evidence" value="ECO:0007669"/>
    <property type="project" value="UniProtKB-UniRule"/>
</dbReference>
<keyword evidence="1 2" id="KW-0540">Nuclease</keyword>
<name>A0A381DJ50_9BACT</name>
<dbReference type="AlphaFoldDB" id="A0A381DJ50"/>
<comment type="function">
    <text evidence="1">Bidirectionally degrades single-stranded DNA into large acid-insoluble oligonucleotides, which are then degraded further into small acid-soluble oligonucleotides.</text>
</comment>
<dbReference type="EMBL" id="UFVD01000001">
    <property type="protein sequence ID" value="SUX10557.1"/>
    <property type="molecule type" value="Genomic_DNA"/>
</dbReference>
<dbReference type="InterPro" id="IPR025824">
    <property type="entry name" value="OB-fold_nuc-bd_dom"/>
</dbReference>